<dbReference type="GO" id="GO:0004312">
    <property type="term" value="F:fatty acid synthase activity"/>
    <property type="evidence" value="ECO:0007669"/>
    <property type="project" value="TreeGrafter"/>
</dbReference>
<dbReference type="InterPro" id="IPR009081">
    <property type="entry name" value="PP-bd_ACP"/>
</dbReference>
<dbReference type="Proteomes" id="UP001224890">
    <property type="component" value="Unassembled WGS sequence"/>
</dbReference>
<dbReference type="Pfam" id="PF00550">
    <property type="entry name" value="PP-binding"/>
    <property type="match status" value="1"/>
</dbReference>
<dbReference type="Gene3D" id="1.10.1200.10">
    <property type="entry name" value="ACP-like"/>
    <property type="match status" value="1"/>
</dbReference>
<evidence type="ECO:0008006" key="11">
    <source>
        <dbReference type="Google" id="ProtNLM"/>
    </source>
</evidence>
<dbReference type="CDD" id="cd00833">
    <property type="entry name" value="PKS"/>
    <property type="match status" value="1"/>
</dbReference>
<dbReference type="InterPro" id="IPR020841">
    <property type="entry name" value="PKS_Beta-ketoAc_synthase_dom"/>
</dbReference>
<dbReference type="Pfam" id="PF16073">
    <property type="entry name" value="SAT"/>
    <property type="match status" value="1"/>
</dbReference>
<dbReference type="InterPro" id="IPR016036">
    <property type="entry name" value="Malonyl_transacylase_ACP-bd"/>
</dbReference>
<dbReference type="PROSITE" id="PS00606">
    <property type="entry name" value="KS3_1"/>
    <property type="match status" value="1"/>
</dbReference>
<dbReference type="GeneID" id="85456103"/>
<evidence type="ECO:0000256" key="5">
    <source>
        <dbReference type="SAM" id="MobiDB-lite"/>
    </source>
</evidence>
<dbReference type="Pfam" id="PF00109">
    <property type="entry name" value="ketoacyl-synt"/>
    <property type="match status" value="1"/>
</dbReference>
<dbReference type="InterPro" id="IPR049900">
    <property type="entry name" value="PKS_mFAS_DH"/>
</dbReference>
<keyword evidence="1" id="KW-0596">Phosphopantetheine</keyword>
<dbReference type="InterPro" id="IPR050091">
    <property type="entry name" value="PKS_NRPS_Biosynth_Enz"/>
</dbReference>
<gene>
    <name evidence="9" type="ORF">BDP55DRAFT_626036</name>
</gene>
<evidence type="ECO:0000256" key="2">
    <source>
        <dbReference type="ARBA" id="ARBA00022553"/>
    </source>
</evidence>
<dbReference type="Pfam" id="PF00975">
    <property type="entry name" value="Thioesterase"/>
    <property type="match status" value="1"/>
</dbReference>
<feature type="region of interest" description="N-terminal hotdog fold" evidence="4">
    <location>
        <begin position="1296"/>
        <end position="1428"/>
    </location>
</feature>
<keyword evidence="10" id="KW-1185">Reference proteome</keyword>
<dbReference type="SMART" id="SM00823">
    <property type="entry name" value="PKS_PP"/>
    <property type="match status" value="1"/>
</dbReference>
<dbReference type="InterPro" id="IPR014043">
    <property type="entry name" value="Acyl_transferase_dom"/>
</dbReference>
<dbReference type="Pfam" id="PF14765">
    <property type="entry name" value="PS-DH"/>
    <property type="match status" value="1"/>
</dbReference>
<feature type="region of interest" description="C-terminal hotdog fold" evidence="4">
    <location>
        <begin position="1454"/>
        <end position="1606"/>
    </location>
</feature>
<dbReference type="Pfam" id="PF22621">
    <property type="entry name" value="CurL-like_PKS_C"/>
    <property type="match status" value="1"/>
</dbReference>
<proteinExistence type="predicted"/>
<dbReference type="SMART" id="SM00827">
    <property type="entry name" value="PKS_AT"/>
    <property type="match status" value="1"/>
</dbReference>
<feature type="region of interest" description="Disordered" evidence="5">
    <location>
        <begin position="1601"/>
        <end position="1650"/>
    </location>
</feature>
<dbReference type="InterPro" id="IPR020806">
    <property type="entry name" value="PKS_PP-bd"/>
</dbReference>
<dbReference type="Gene3D" id="3.30.70.3290">
    <property type="match status" value="1"/>
</dbReference>
<dbReference type="Gene3D" id="3.40.47.10">
    <property type="match status" value="1"/>
</dbReference>
<feature type="region of interest" description="Disordered" evidence="5">
    <location>
        <begin position="1283"/>
        <end position="1305"/>
    </location>
</feature>
<dbReference type="GO" id="GO:0044550">
    <property type="term" value="P:secondary metabolite biosynthetic process"/>
    <property type="evidence" value="ECO:0007669"/>
    <property type="project" value="TreeGrafter"/>
</dbReference>
<dbReference type="PROSITE" id="PS52004">
    <property type="entry name" value="KS3_2"/>
    <property type="match status" value="1"/>
</dbReference>
<dbReference type="InterPro" id="IPR042104">
    <property type="entry name" value="PKS_dehydratase_sf"/>
</dbReference>
<dbReference type="Pfam" id="PF00698">
    <property type="entry name" value="Acyl_transf_1"/>
    <property type="match status" value="1"/>
</dbReference>
<dbReference type="InterPro" id="IPR014030">
    <property type="entry name" value="Ketoacyl_synth_N"/>
</dbReference>
<feature type="region of interest" description="Disordered" evidence="5">
    <location>
        <begin position="350"/>
        <end position="370"/>
    </location>
</feature>
<dbReference type="InterPro" id="IPR016035">
    <property type="entry name" value="Acyl_Trfase/lysoPLipase"/>
</dbReference>
<feature type="active site" description="Proton donor; for dehydratase activity" evidence="4">
    <location>
        <position position="1517"/>
    </location>
</feature>
<evidence type="ECO:0000259" key="7">
    <source>
        <dbReference type="PROSITE" id="PS52004"/>
    </source>
</evidence>
<dbReference type="InterPro" id="IPR014031">
    <property type="entry name" value="Ketoacyl_synth_C"/>
</dbReference>
<dbReference type="SUPFAM" id="SSF55048">
    <property type="entry name" value="Probable ACP-binding domain of malonyl-CoA ACP transacylase"/>
    <property type="match status" value="1"/>
</dbReference>
<dbReference type="PROSITE" id="PS52019">
    <property type="entry name" value="PKS_MFAS_DH"/>
    <property type="match status" value="1"/>
</dbReference>
<feature type="active site" description="Proton acceptor; for dehydratase activity" evidence="4">
    <location>
        <position position="1331"/>
    </location>
</feature>
<feature type="domain" description="Ketosynthase family 3 (KS3)" evidence="7">
    <location>
        <begin position="373"/>
        <end position="804"/>
    </location>
</feature>
<comment type="caution">
    <text evidence="9">The sequence shown here is derived from an EMBL/GenBank/DDBJ whole genome shotgun (WGS) entry which is preliminary data.</text>
</comment>
<dbReference type="InterPro" id="IPR029058">
    <property type="entry name" value="AB_hydrolase_fold"/>
</dbReference>
<dbReference type="GO" id="GO:0031177">
    <property type="term" value="F:phosphopantetheine binding"/>
    <property type="evidence" value="ECO:0007669"/>
    <property type="project" value="InterPro"/>
</dbReference>
<evidence type="ECO:0000313" key="10">
    <source>
        <dbReference type="Proteomes" id="UP001224890"/>
    </source>
</evidence>
<protein>
    <recommendedName>
        <fullName evidence="11">Polyketide synthase</fullName>
    </recommendedName>
</protein>
<keyword evidence="3" id="KW-0808">Transferase</keyword>
<dbReference type="SUPFAM" id="SSF52151">
    <property type="entry name" value="FabD/lysophospholipase-like"/>
    <property type="match status" value="1"/>
</dbReference>
<sequence length="2065" mass="224711">MCSTSTAILYFGDQSLDVSTYSDSLRYLRQRATPSSTHLHRFSTQWLDDVTGEQYNVLDWADTASSDSASQAGPMSSALVPCVSQLGSLIWKCQEDPSILHDSRPRTLVGECVGLILACSVAVARDAGHLVDLTQETLRIVKRLTEFATQRSQELEDHPGSVWALAVQLPKHDCIAAMARCSDYEKIPAHKRAYVSFELEEWSVISGPPSTLNQLRSRTFGNTAMKDLPIFAAYHAEHLRGPEYDHIIGDSPFLESPIRDGVTILSSSTGEVFQGSSLRVILSQALRDILQRPSCPQQVAKQIAHQLESVTSLPDLYTFSPTPQWSAFARRLKNLGVGIGAISSLGLHQHKRRGYNTSEDSHGGSDSDKEENENLIAITGYSGRFPGAGSADELWDVLCEGRDTSSQMPRDRFSESHSQILPTGCFIEQAGHFDSKFFNMSGRAALQTDPSQRLLLLTTQEALDMSGYNKDLHTRHVGTFVGQATDDWREHNMAQDDPYYVTGGLRAFGPGRLNHFFGWDGPSVSVDTACSSSAMALDLAVQSLRGRKCNMAIAGGASIISGDGDAGMYAGLRCGGFLGAYNTACKTFDATADGYTRAEAVAVVVLKRLSDARRDGDIVHGVISGILTNHSTDTNPITRPSAEAQKSLLRRVLSESLRQPEDVAYVELHGSGTQAGDLAEIEAVTAVLGGPRRHPRGSPNRPASELRIGSIKANIGHSEGAAGISALVKTLLMIRHDSVPPHIGLRTELNHNFPPLKELNIAINSDSEPLKLNEQTSRHRQASSAIILNCFGAAGGNTSILVEGSKKHSKLIRKQPKHRESYENLPRIVVVSGKSYSAFQANKTRLLKFLVEEPSAAIDDVSYTTCERRTHHPHRFAYKARDTAEIISLLSEDSRDTSEVSPPSRHTSHTPHIVFVFSGQGGQVAGSAQHLNDSNSAFREALHDYSQLSESLGFSGVLNHLITPDTTDASPNTVLEQVALIVFELALSKMWETWGIQPATVLGHSLGEYAALHLSGVLSAADAIWLVGKRAGLVQESCKFDTHRMLAVLAEEKQLTPFLTDYGLEVSCRNSQRQTVVGGPLDSILEFQNRLKVHGIKSVLVKTPYAFHTGQMDGILKGLLDVATQASFASQAQINFVSTVTGSVLNTCPSWPDHVAQHARHSVQFSDAVESAMKLGPGQKTIFLIISPTPICRDMTVANITLAREDRAEVLEATGTGDQGYLDTIASSVSKLYNSGVDVDWSRYHDAITQGGSLLELPAYGFDLKNFWIPLAHRRHLPSISPSILSSSSSSSQPDTPVSGCTLDSEDEGKARAKYVTNLQEEPLKSLILGHVIRNKAICPAGVLIDMAFAALLQRPGQRVGLESIGLRSLRLMAAITIDSDATNGPNPTLEITLEKLNVVPEYAVTFYGGERQTHHASCILRVTDYSNGIRGEHTARSLIRSVSRISQLRSNAAANHFNGPMIYKMWTPVMRYSSKYHALQNLTLAPLGYEASAKLRTTSSTAAGDQKYVIDPVWLDGAMQAAGFTVNMNVAADPGAVYVLNECAAIDFWERPRSNSMYACYAHGETDGSGDVIMDVTIFDEENDMCPVAAIGGMRFHKLKQRPETKSKSGKGCEDATVRMEESEPRTQAISSTPRSSKSKHYSPPKSMLLDKHEGTIKTRPASLISKLISILAKETHADPDEIGQDTALADLGVDSLVAPTISDTIQAELGVEVPLIALLEAQTVSEVASLCLEINLANVEPRRVEAAAEKGSITPANIALGLNTTPHSVSADLSSRVVLLQGSSRCTHNLFLLPDASGSSSVYAGLPSNLSIQTDTRVYALESPFHGMNVIPNLSMDMYCSLFIEAIIRLQPTGPYMLGGWSIGGRLAYDCARQIIQLGHAVSGILVIESYAHLTPNLCSGPEPISCEHLEATGFFEWSGGHVSSTIAEWQKNHMLNIIIMNSSYDLPPLYNNEEKNAATLQVVWSSNGDFSLFPTRILRKAQELSNGSFGDAINGDHGAWLKKLRPETSTAQLTEEWRELAGPCVRQHIVEGGHFDIMIPRVNEDLARVITEALRWFCESRL</sequence>
<dbReference type="InterPro" id="IPR036736">
    <property type="entry name" value="ACP-like_sf"/>
</dbReference>
<dbReference type="Gene3D" id="3.40.50.1820">
    <property type="entry name" value="alpha/beta hydrolase"/>
    <property type="match status" value="1"/>
</dbReference>
<evidence type="ECO:0000313" key="9">
    <source>
        <dbReference type="EMBL" id="KAK1700461.1"/>
    </source>
</evidence>
<evidence type="ECO:0000259" key="6">
    <source>
        <dbReference type="PROSITE" id="PS50075"/>
    </source>
</evidence>
<dbReference type="InterPro" id="IPR049551">
    <property type="entry name" value="PKS_DH_C"/>
</dbReference>
<feature type="compositionally biased region" description="Low complexity" evidence="5">
    <location>
        <begin position="1283"/>
        <end position="1292"/>
    </location>
</feature>
<evidence type="ECO:0000256" key="4">
    <source>
        <dbReference type="PROSITE-ProRule" id="PRU01363"/>
    </source>
</evidence>
<dbReference type="GO" id="GO:0004315">
    <property type="term" value="F:3-oxoacyl-[acyl-carrier-protein] synthase activity"/>
    <property type="evidence" value="ECO:0007669"/>
    <property type="project" value="InterPro"/>
</dbReference>
<dbReference type="RefSeq" id="XP_060436218.1">
    <property type="nucleotide sequence ID" value="XM_060571577.1"/>
</dbReference>
<dbReference type="PANTHER" id="PTHR43775:SF37">
    <property type="entry name" value="SI:DKEY-61P9.11"/>
    <property type="match status" value="1"/>
</dbReference>
<dbReference type="PANTHER" id="PTHR43775">
    <property type="entry name" value="FATTY ACID SYNTHASE"/>
    <property type="match status" value="1"/>
</dbReference>
<dbReference type="InterPro" id="IPR001031">
    <property type="entry name" value="Thioesterase"/>
</dbReference>
<reference evidence="9" key="1">
    <citation type="submission" date="2021-06" db="EMBL/GenBank/DDBJ databases">
        <title>Comparative genomics, transcriptomics and evolutionary studies reveal genomic signatures of adaptation to plant cell wall in hemibiotrophic fungi.</title>
        <authorList>
            <consortium name="DOE Joint Genome Institute"/>
            <person name="Baroncelli R."/>
            <person name="Diaz J.F."/>
            <person name="Benocci T."/>
            <person name="Peng M."/>
            <person name="Battaglia E."/>
            <person name="Haridas S."/>
            <person name="Andreopoulos W."/>
            <person name="Labutti K."/>
            <person name="Pangilinan J."/>
            <person name="Floch G.L."/>
            <person name="Makela M.R."/>
            <person name="Henrissat B."/>
            <person name="Grigoriev I.V."/>
            <person name="Crouch J.A."/>
            <person name="De Vries R.P."/>
            <person name="Sukno S.A."/>
            <person name="Thon M.R."/>
        </authorList>
    </citation>
    <scope>NUCLEOTIDE SEQUENCE</scope>
    <source>
        <strain evidence="9">CBS 193.32</strain>
    </source>
</reference>
<dbReference type="SUPFAM" id="SSF47336">
    <property type="entry name" value="ACP-like"/>
    <property type="match status" value="1"/>
</dbReference>
<evidence type="ECO:0000259" key="8">
    <source>
        <dbReference type="PROSITE" id="PS52019"/>
    </source>
</evidence>
<accession>A0AAJ0AY54</accession>
<feature type="domain" description="Carrier" evidence="6">
    <location>
        <begin position="1660"/>
        <end position="1737"/>
    </location>
</feature>
<dbReference type="Gene3D" id="3.10.129.110">
    <property type="entry name" value="Polyketide synthase dehydratase"/>
    <property type="match status" value="1"/>
</dbReference>
<dbReference type="SUPFAM" id="SSF53901">
    <property type="entry name" value="Thiolase-like"/>
    <property type="match status" value="1"/>
</dbReference>
<evidence type="ECO:0000256" key="3">
    <source>
        <dbReference type="ARBA" id="ARBA00022679"/>
    </source>
</evidence>
<dbReference type="GO" id="GO:0006633">
    <property type="term" value="P:fatty acid biosynthetic process"/>
    <property type="evidence" value="ECO:0007669"/>
    <property type="project" value="InterPro"/>
</dbReference>
<dbReference type="InterPro" id="IPR016039">
    <property type="entry name" value="Thiolase-like"/>
</dbReference>
<dbReference type="Gene3D" id="3.40.366.10">
    <property type="entry name" value="Malonyl-Coenzyme A Acyl Carrier Protein, domain 2"/>
    <property type="match status" value="1"/>
</dbReference>
<evidence type="ECO:0000256" key="1">
    <source>
        <dbReference type="ARBA" id="ARBA00022450"/>
    </source>
</evidence>
<organism evidence="9 10">
    <name type="scientific">Colletotrichum godetiae</name>
    <dbReference type="NCBI Taxonomy" id="1209918"/>
    <lineage>
        <taxon>Eukaryota</taxon>
        <taxon>Fungi</taxon>
        <taxon>Dikarya</taxon>
        <taxon>Ascomycota</taxon>
        <taxon>Pezizomycotina</taxon>
        <taxon>Sordariomycetes</taxon>
        <taxon>Hypocreomycetidae</taxon>
        <taxon>Glomerellales</taxon>
        <taxon>Glomerellaceae</taxon>
        <taxon>Colletotrichum</taxon>
        <taxon>Colletotrichum acutatum species complex</taxon>
    </lineage>
</organism>
<dbReference type="InterPro" id="IPR018201">
    <property type="entry name" value="Ketoacyl_synth_AS"/>
</dbReference>
<name>A0AAJ0AY54_9PEZI</name>
<dbReference type="SUPFAM" id="SSF53474">
    <property type="entry name" value="alpha/beta-Hydrolases"/>
    <property type="match status" value="1"/>
</dbReference>
<dbReference type="EMBL" id="JAHMHR010000002">
    <property type="protein sequence ID" value="KAK1700461.1"/>
    <property type="molecule type" value="Genomic_DNA"/>
</dbReference>
<dbReference type="Pfam" id="PF02801">
    <property type="entry name" value="Ketoacyl-synt_C"/>
    <property type="match status" value="1"/>
</dbReference>
<dbReference type="InterPro" id="IPR032088">
    <property type="entry name" value="SAT"/>
</dbReference>
<feature type="compositionally biased region" description="Basic and acidic residues" evidence="5">
    <location>
        <begin position="1602"/>
        <end position="1626"/>
    </location>
</feature>
<dbReference type="SMART" id="SM00825">
    <property type="entry name" value="PKS_KS"/>
    <property type="match status" value="1"/>
</dbReference>
<dbReference type="PROSITE" id="PS50075">
    <property type="entry name" value="CARRIER"/>
    <property type="match status" value="1"/>
</dbReference>
<feature type="domain" description="PKS/mFAS DH" evidence="8">
    <location>
        <begin position="1296"/>
        <end position="1606"/>
    </location>
</feature>
<keyword evidence="2" id="KW-0597">Phosphoprotein</keyword>
<dbReference type="InterPro" id="IPR001227">
    <property type="entry name" value="Ac_transferase_dom_sf"/>
</dbReference>